<dbReference type="RefSeq" id="WP_038068372.1">
    <property type="nucleotide sequence ID" value="NZ_FOVB01000017.1"/>
</dbReference>
<dbReference type="Proteomes" id="UP000027725">
    <property type="component" value="Unassembled WGS sequence"/>
</dbReference>
<dbReference type="AlphaFoldDB" id="A0A074T9R0"/>
<keyword evidence="2" id="KW-1185">Reference proteome</keyword>
<organism evidence="1 2">
    <name type="scientific">Thioclava dalianensis</name>
    <dbReference type="NCBI Taxonomy" id="1185766"/>
    <lineage>
        <taxon>Bacteria</taxon>
        <taxon>Pseudomonadati</taxon>
        <taxon>Pseudomonadota</taxon>
        <taxon>Alphaproteobacteria</taxon>
        <taxon>Rhodobacterales</taxon>
        <taxon>Paracoccaceae</taxon>
        <taxon>Thioclava</taxon>
    </lineage>
</organism>
<accession>A0A074T9R0</accession>
<protein>
    <submittedName>
        <fullName evidence="1">Uncharacterized protein</fullName>
    </submittedName>
</protein>
<proteinExistence type="predicted"/>
<evidence type="ECO:0000313" key="1">
    <source>
        <dbReference type="EMBL" id="KEP68541.1"/>
    </source>
</evidence>
<sequence length="70" mass="7515">MTYENVSQTLSARQMHTEALIIEALLEASMAILSGLDPADMVGLLEQAQTRASRLGNALDAIERQEEGAA</sequence>
<comment type="caution">
    <text evidence="1">The sequence shown here is derived from an EMBL/GenBank/DDBJ whole genome shotgun (WGS) entry which is preliminary data.</text>
</comment>
<dbReference type="EMBL" id="JHEH01000030">
    <property type="protein sequence ID" value="KEP68541.1"/>
    <property type="molecule type" value="Genomic_DNA"/>
</dbReference>
<gene>
    <name evidence="1" type="ORF">DL1_11340</name>
</gene>
<evidence type="ECO:0000313" key="2">
    <source>
        <dbReference type="Proteomes" id="UP000027725"/>
    </source>
</evidence>
<dbReference type="STRING" id="1185766.SAMN05216224_11729"/>
<name>A0A074T9R0_9RHOB</name>
<reference evidence="1 2" key="1">
    <citation type="submission" date="2014-03" db="EMBL/GenBank/DDBJ databases">
        <title>The draft genome sequence of Thioclava dalianensis DLFJ1-1.</title>
        <authorList>
            <person name="Lai Q."/>
            <person name="Shao Z."/>
        </authorList>
    </citation>
    <scope>NUCLEOTIDE SEQUENCE [LARGE SCALE GENOMIC DNA]</scope>
    <source>
        <strain evidence="1 2">DLFJ1-1</strain>
    </source>
</reference>